<evidence type="ECO:0000313" key="2">
    <source>
        <dbReference type="EMBL" id="PZR07280.1"/>
    </source>
</evidence>
<name>A0A2W5SWD3_9BACT</name>
<reference evidence="2 3" key="1">
    <citation type="submission" date="2017-08" db="EMBL/GenBank/DDBJ databases">
        <title>Infants hospitalized years apart are colonized by the same room-sourced microbial strains.</title>
        <authorList>
            <person name="Brooks B."/>
            <person name="Olm M.R."/>
            <person name="Firek B.A."/>
            <person name="Baker R."/>
            <person name="Thomas B.C."/>
            <person name="Morowitz M.J."/>
            <person name="Banfield J.F."/>
        </authorList>
    </citation>
    <scope>NUCLEOTIDE SEQUENCE [LARGE SCALE GENOMIC DNA]</scope>
    <source>
        <strain evidence="2">S2_003_000_R2_14</strain>
    </source>
</reference>
<evidence type="ECO:0000256" key="1">
    <source>
        <dbReference type="SAM" id="Phobius"/>
    </source>
</evidence>
<feature type="transmembrane region" description="Helical" evidence="1">
    <location>
        <begin position="67"/>
        <end position="91"/>
    </location>
</feature>
<dbReference type="Proteomes" id="UP000249061">
    <property type="component" value="Unassembled WGS sequence"/>
</dbReference>
<keyword evidence="1" id="KW-0812">Transmembrane</keyword>
<keyword evidence="1" id="KW-1133">Transmembrane helix</keyword>
<keyword evidence="1" id="KW-0472">Membrane</keyword>
<protein>
    <submittedName>
        <fullName evidence="2">Uncharacterized protein</fullName>
    </submittedName>
</protein>
<dbReference type="EMBL" id="QFQP01000032">
    <property type="protein sequence ID" value="PZR07280.1"/>
    <property type="molecule type" value="Genomic_DNA"/>
</dbReference>
<dbReference type="AlphaFoldDB" id="A0A2W5SWD3"/>
<evidence type="ECO:0000313" key="3">
    <source>
        <dbReference type="Proteomes" id="UP000249061"/>
    </source>
</evidence>
<comment type="caution">
    <text evidence="2">The sequence shown here is derived from an EMBL/GenBank/DDBJ whole genome shotgun (WGS) entry which is preliminary data.</text>
</comment>
<feature type="transmembrane region" description="Helical" evidence="1">
    <location>
        <begin position="34"/>
        <end position="55"/>
    </location>
</feature>
<accession>A0A2W5SWD3</accession>
<organism evidence="2 3">
    <name type="scientific">Archangium gephyra</name>
    <dbReference type="NCBI Taxonomy" id="48"/>
    <lineage>
        <taxon>Bacteria</taxon>
        <taxon>Pseudomonadati</taxon>
        <taxon>Myxococcota</taxon>
        <taxon>Myxococcia</taxon>
        <taxon>Myxococcales</taxon>
        <taxon>Cystobacterineae</taxon>
        <taxon>Archangiaceae</taxon>
        <taxon>Archangium</taxon>
    </lineage>
</organism>
<sequence>MKSLTITLPLAFGIGALCAAMVFVFPMGDSQTPWLIGSLLSAVVGGLTLTVKSLLSAPDLKGAAALRALLTAQGLAFMLRLMAVGVGAFAMQANGMSPMPFVISFFVVSLAQQVLETKSLLSTHPTKVSAP</sequence>
<gene>
    <name evidence="2" type="ORF">DI536_27900</name>
</gene>
<proteinExistence type="predicted"/>